<gene>
    <name evidence="2" type="ORF">M0639_30615</name>
</gene>
<geneLocation type="plasmid" evidence="2 3">
    <name>pdjl-6-3</name>
</geneLocation>
<name>A0AB38RMR2_RHOSG</name>
<evidence type="ECO:0000256" key="1">
    <source>
        <dbReference type="SAM" id="MobiDB-lite"/>
    </source>
</evidence>
<dbReference type="RefSeq" id="WP_156667381.1">
    <property type="nucleotide sequence ID" value="NZ_CP096566.1"/>
</dbReference>
<sequence length="316" mass="34219">MVPALRALQSGRRTELDLHLSGEGVVGHETGAEWFGKFISRTAIAVKEVVKSSTKRVQYSANLQVLAPAPGSVRVVFRSPMPVVKKKNAAIDPMSEADTVEGDALNTVVKVIALAEAAGPDDGALDDSLQRLQGGARNALRLMAQAVVEGQWSVAGELRRGDGRRSDVTLTGAGAQRLVSVASATNADVTYGHVVIGVVDGWTWSEAKMTFIPEEGDSFKAAVPETIQAKVARLLDNQNQARAVFKVVTSYPPGDEGYTRHTYELTSIDDAPDPLAIDYEVDDDDEREDNYEDFDEDAHRDWVHRDEEDDSDGLVG</sequence>
<feature type="compositionally biased region" description="Acidic residues" evidence="1">
    <location>
        <begin position="279"/>
        <end position="296"/>
    </location>
</feature>
<feature type="compositionally biased region" description="Acidic residues" evidence="1">
    <location>
        <begin position="307"/>
        <end position="316"/>
    </location>
</feature>
<dbReference type="Proteomes" id="UP000831484">
    <property type="component" value="Plasmid pdjl-6-3"/>
</dbReference>
<accession>A0AB38RMR2</accession>
<evidence type="ECO:0000313" key="3">
    <source>
        <dbReference type="Proteomes" id="UP000831484"/>
    </source>
</evidence>
<dbReference type="EMBL" id="CP096566">
    <property type="protein sequence ID" value="UPU46399.1"/>
    <property type="molecule type" value="Genomic_DNA"/>
</dbReference>
<keyword evidence="3" id="KW-1185">Reference proteome</keyword>
<reference evidence="3" key="1">
    <citation type="journal article" date="2022" name="Environ. Microbiol.">
        <title>Functional analysis, diversity, and distribution of carbendazim hydrolases MheI and CbmA, responsible for the initial step in carbendazim degradation.</title>
        <authorList>
            <person name="Zhang M."/>
            <person name="Bai X."/>
            <person name="Li Q."/>
            <person name="Zhang L."/>
            <person name="Zhu Q."/>
            <person name="Gao S."/>
            <person name="Ke Z."/>
            <person name="Jiang M."/>
            <person name="Hu J."/>
            <person name="Qiu J."/>
            <person name="Hong Q."/>
        </authorList>
    </citation>
    <scope>NUCLEOTIDE SEQUENCE [LARGE SCALE GENOMIC DNA]</scope>
    <source>
        <strain evidence="3">djl-6</strain>
    </source>
</reference>
<feature type="compositionally biased region" description="Basic and acidic residues" evidence="1">
    <location>
        <begin position="297"/>
        <end position="306"/>
    </location>
</feature>
<protein>
    <submittedName>
        <fullName evidence="2">Uncharacterized protein</fullName>
    </submittedName>
</protein>
<organism evidence="2 3">
    <name type="scientific">Rhodococcus qingshengii JCM 15477</name>
    <dbReference type="NCBI Taxonomy" id="1303681"/>
    <lineage>
        <taxon>Bacteria</taxon>
        <taxon>Bacillati</taxon>
        <taxon>Actinomycetota</taxon>
        <taxon>Actinomycetes</taxon>
        <taxon>Mycobacteriales</taxon>
        <taxon>Nocardiaceae</taxon>
        <taxon>Rhodococcus</taxon>
        <taxon>Rhodococcus erythropolis group</taxon>
    </lineage>
</organism>
<keyword evidence="2" id="KW-0614">Plasmid</keyword>
<proteinExistence type="predicted"/>
<dbReference type="AlphaFoldDB" id="A0AB38RMR2"/>
<evidence type="ECO:0000313" key="2">
    <source>
        <dbReference type="EMBL" id="UPU46399.1"/>
    </source>
</evidence>
<feature type="region of interest" description="Disordered" evidence="1">
    <location>
        <begin position="274"/>
        <end position="316"/>
    </location>
</feature>